<dbReference type="AlphaFoldDB" id="A0A1I5RG67"/>
<feature type="binding site" evidence="4 6">
    <location>
        <position position="109"/>
    </location>
    <ligand>
        <name>substrate</name>
    </ligand>
</feature>
<evidence type="ECO:0000256" key="4">
    <source>
        <dbReference type="HAMAP-Rule" id="MF_00171"/>
    </source>
</evidence>
<evidence type="ECO:0000256" key="7">
    <source>
        <dbReference type="RuleBase" id="RU003792"/>
    </source>
</evidence>
<sequence>MPRYFIEVAYVGTRYSGFQVQLNANTIQAEVARALKIFFGKEFELTGSSRTDAGVHAQQNFFHFDTDTEISNKAVYSLNSILPYDIVVKNIVEVKPEAHCRFNAISRTYHYYITRFKNPFYFDRSYYYPFKADISLLQELAIAITTFNDFTSFSKKKTQVKTFNCTIEYSRWVFEDNIWRYEVKADRFLRGMVKGLVGTMLKLSKHNKTIADLADIFEKQNSSAADFSVAPNGLFLMSVEFKESIFHNLA</sequence>
<dbReference type="PANTHER" id="PTHR11142">
    <property type="entry name" value="PSEUDOURIDYLATE SYNTHASE"/>
    <property type="match status" value="1"/>
</dbReference>
<keyword evidence="3 4" id="KW-0413">Isomerase</keyword>
<dbReference type="PANTHER" id="PTHR11142:SF0">
    <property type="entry name" value="TRNA PSEUDOURIDINE SYNTHASE-LIKE 1"/>
    <property type="match status" value="1"/>
</dbReference>
<dbReference type="Gene3D" id="3.30.70.660">
    <property type="entry name" value="Pseudouridine synthase I, catalytic domain, C-terminal subdomain"/>
    <property type="match status" value="1"/>
</dbReference>
<evidence type="ECO:0000256" key="6">
    <source>
        <dbReference type="PIRSR" id="PIRSR001430-2"/>
    </source>
</evidence>
<gene>
    <name evidence="4" type="primary">truA</name>
    <name evidence="9" type="ORF">SAMN05444277_101230</name>
</gene>
<dbReference type="InterPro" id="IPR020103">
    <property type="entry name" value="PsdUridine_synth_cat_dom_sf"/>
</dbReference>
<dbReference type="SUPFAM" id="SSF55120">
    <property type="entry name" value="Pseudouridine synthase"/>
    <property type="match status" value="1"/>
</dbReference>
<evidence type="ECO:0000256" key="3">
    <source>
        <dbReference type="ARBA" id="ARBA00023235"/>
    </source>
</evidence>
<comment type="catalytic activity">
    <reaction evidence="4 7">
        <text>uridine(38/39/40) in tRNA = pseudouridine(38/39/40) in tRNA</text>
        <dbReference type="Rhea" id="RHEA:22376"/>
        <dbReference type="Rhea" id="RHEA-COMP:10085"/>
        <dbReference type="Rhea" id="RHEA-COMP:10087"/>
        <dbReference type="ChEBI" id="CHEBI:65314"/>
        <dbReference type="ChEBI" id="CHEBI:65315"/>
        <dbReference type="EC" id="5.4.99.12"/>
    </reaction>
</comment>
<dbReference type="InterPro" id="IPR020097">
    <property type="entry name" value="PsdUridine_synth_TruA_a/b_dom"/>
</dbReference>
<dbReference type="PIRSF" id="PIRSF001430">
    <property type="entry name" value="tRNA_psdUrid_synth"/>
    <property type="match status" value="1"/>
</dbReference>
<evidence type="ECO:0000259" key="8">
    <source>
        <dbReference type="Pfam" id="PF01416"/>
    </source>
</evidence>
<dbReference type="InterPro" id="IPR001406">
    <property type="entry name" value="PsdUridine_synth_TruA"/>
</dbReference>
<comment type="caution">
    <text evidence="4">Lacks conserved residue(s) required for the propagation of feature annotation.</text>
</comment>
<dbReference type="InterPro" id="IPR020095">
    <property type="entry name" value="PsdUridine_synth_TruA_C"/>
</dbReference>
<dbReference type="HAMAP" id="MF_00171">
    <property type="entry name" value="TruA"/>
    <property type="match status" value="1"/>
</dbReference>
<feature type="domain" description="Pseudouridine synthase I TruA alpha/beta" evidence="8">
    <location>
        <begin position="148"/>
        <end position="241"/>
    </location>
</feature>
<dbReference type="OrthoDB" id="9811823at2"/>
<name>A0A1I5RG67_9BACT</name>
<dbReference type="Proteomes" id="UP000199031">
    <property type="component" value="Unassembled WGS sequence"/>
</dbReference>
<feature type="domain" description="Pseudouridine synthase I TruA alpha/beta" evidence="8">
    <location>
        <begin position="8"/>
        <end position="103"/>
    </location>
</feature>
<dbReference type="EMBL" id="FOXQ01000001">
    <property type="protein sequence ID" value="SFP57360.1"/>
    <property type="molecule type" value="Genomic_DNA"/>
</dbReference>
<evidence type="ECO:0000256" key="5">
    <source>
        <dbReference type="PIRSR" id="PIRSR001430-1"/>
    </source>
</evidence>
<dbReference type="NCBIfam" id="TIGR00071">
    <property type="entry name" value="hisT_truA"/>
    <property type="match status" value="1"/>
</dbReference>
<evidence type="ECO:0000256" key="1">
    <source>
        <dbReference type="ARBA" id="ARBA00009375"/>
    </source>
</evidence>
<dbReference type="FunFam" id="3.30.70.580:FF:000001">
    <property type="entry name" value="tRNA pseudouridine synthase A"/>
    <property type="match status" value="1"/>
</dbReference>
<comment type="subunit">
    <text evidence="4">Homodimer.</text>
</comment>
<evidence type="ECO:0000256" key="2">
    <source>
        <dbReference type="ARBA" id="ARBA00022694"/>
    </source>
</evidence>
<evidence type="ECO:0000313" key="9">
    <source>
        <dbReference type="EMBL" id="SFP57360.1"/>
    </source>
</evidence>
<dbReference type="GO" id="GO:0160147">
    <property type="term" value="F:tRNA pseudouridine(38-40) synthase activity"/>
    <property type="evidence" value="ECO:0007669"/>
    <property type="project" value="UniProtKB-EC"/>
</dbReference>
<comment type="similarity">
    <text evidence="1 4 7">Belongs to the tRNA pseudouridine synthase TruA family.</text>
</comment>
<comment type="function">
    <text evidence="4">Formation of pseudouridine at positions 38, 39 and 40 in the anticodon stem and loop of transfer RNAs.</text>
</comment>
<dbReference type="GO" id="GO:0003723">
    <property type="term" value="F:RNA binding"/>
    <property type="evidence" value="ECO:0007669"/>
    <property type="project" value="InterPro"/>
</dbReference>
<dbReference type="Gene3D" id="3.30.70.580">
    <property type="entry name" value="Pseudouridine synthase I, catalytic domain, N-terminal subdomain"/>
    <property type="match status" value="1"/>
</dbReference>
<feature type="active site" description="Nucleophile" evidence="4 5">
    <location>
        <position position="52"/>
    </location>
</feature>
<proteinExistence type="inferred from homology"/>
<evidence type="ECO:0000313" key="10">
    <source>
        <dbReference type="Proteomes" id="UP000199031"/>
    </source>
</evidence>
<dbReference type="InterPro" id="IPR020094">
    <property type="entry name" value="TruA/RsuA/RluB/E/F_N"/>
</dbReference>
<protein>
    <recommendedName>
        <fullName evidence="4">tRNA pseudouridine synthase A</fullName>
        <ecNumber evidence="4">5.4.99.12</ecNumber>
    </recommendedName>
    <alternativeName>
        <fullName evidence="4">tRNA pseudouridine(38-40) synthase</fullName>
    </alternativeName>
    <alternativeName>
        <fullName evidence="4">tRNA pseudouridylate synthase I</fullName>
    </alternativeName>
    <alternativeName>
        <fullName evidence="4">tRNA-uridine isomerase I</fullName>
    </alternativeName>
</protein>
<dbReference type="GO" id="GO:0031119">
    <property type="term" value="P:tRNA pseudouridine synthesis"/>
    <property type="evidence" value="ECO:0007669"/>
    <property type="project" value="UniProtKB-UniRule"/>
</dbReference>
<dbReference type="Pfam" id="PF01416">
    <property type="entry name" value="PseudoU_synth_1"/>
    <property type="match status" value="2"/>
</dbReference>
<dbReference type="CDD" id="cd02570">
    <property type="entry name" value="PseudoU_synth_EcTruA"/>
    <property type="match status" value="1"/>
</dbReference>
<dbReference type="EC" id="5.4.99.12" evidence="4"/>
<reference evidence="9 10" key="1">
    <citation type="submission" date="2016-10" db="EMBL/GenBank/DDBJ databases">
        <authorList>
            <person name="de Groot N.N."/>
        </authorList>
    </citation>
    <scope>NUCLEOTIDE SEQUENCE [LARGE SCALE GENOMIC DNA]</scope>
    <source>
        <strain evidence="9 10">DSM 28286</strain>
    </source>
</reference>
<keyword evidence="2 4" id="KW-0819">tRNA processing</keyword>
<keyword evidence="10" id="KW-1185">Reference proteome</keyword>
<dbReference type="RefSeq" id="WP_090653651.1">
    <property type="nucleotide sequence ID" value="NZ_FOXQ01000001.1"/>
</dbReference>
<accession>A0A1I5RG67</accession>
<dbReference type="STRING" id="1465490.SAMN05444277_101230"/>
<organism evidence="9 10">
    <name type="scientific">Parafilimonas terrae</name>
    <dbReference type="NCBI Taxonomy" id="1465490"/>
    <lineage>
        <taxon>Bacteria</taxon>
        <taxon>Pseudomonadati</taxon>
        <taxon>Bacteroidota</taxon>
        <taxon>Chitinophagia</taxon>
        <taxon>Chitinophagales</taxon>
        <taxon>Chitinophagaceae</taxon>
        <taxon>Parafilimonas</taxon>
    </lineage>
</organism>